<feature type="compositionally biased region" description="Basic residues" evidence="8">
    <location>
        <begin position="340"/>
        <end position="349"/>
    </location>
</feature>
<protein>
    <submittedName>
        <fullName evidence="10">Kinase subunit of RNA polymerase II carboxy-terminal domain kinase I</fullName>
        <ecNumber evidence="10">2.7.11.2</ecNumber>
    </submittedName>
</protein>
<feature type="compositionally biased region" description="Basic and acidic residues" evidence="8">
    <location>
        <begin position="308"/>
        <end position="320"/>
    </location>
</feature>
<dbReference type="PANTHER" id="PTHR24056:SF546">
    <property type="entry name" value="CYCLIN-DEPENDENT KINASE 12"/>
    <property type="match status" value="1"/>
</dbReference>
<feature type="compositionally biased region" description="Basic and acidic residues" evidence="8">
    <location>
        <begin position="1"/>
        <end position="16"/>
    </location>
</feature>
<feature type="compositionally biased region" description="Pro residues" evidence="8">
    <location>
        <begin position="361"/>
        <end position="371"/>
    </location>
</feature>
<evidence type="ECO:0000256" key="3">
    <source>
        <dbReference type="ARBA" id="ARBA00022679"/>
    </source>
</evidence>
<feature type="compositionally biased region" description="Basic and acidic residues" evidence="8">
    <location>
        <begin position="35"/>
        <end position="104"/>
    </location>
</feature>
<dbReference type="SUPFAM" id="SSF56112">
    <property type="entry name" value="Protein kinase-like (PK-like)"/>
    <property type="match status" value="1"/>
</dbReference>
<feature type="binding site" evidence="7">
    <location>
        <position position="581"/>
    </location>
    <ligand>
        <name>ATP</name>
        <dbReference type="ChEBI" id="CHEBI:30616"/>
    </ligand>
</feature>
<dbReference type="SMART" id="SM00220">
    <property type="entry name" value="S_TKc"/>
    <property type="match status" value="1"/>
</dbReference>
<feature type="region of interest" description="Disordered" evidence="8">
    <location>
        <begin position="1"/>
        <end position="521"/>
    </location>
</feature>
<evidence type="ECO:0000259" key="9">
    <source>
        <dbReference type="PROSITE" id="PS50011"/>
    </source>
</evidence>
<dbReference type="InterPro" id="IPR011009">
    <property type="entry name" value="Kinase-like_dom_sf"/>
</dbReference>
<proteinExistence type="inferred from homology"/>
<evidence type="ECO:0000256" key="5">
    <source>
        <dbReference type="ARBA" id="ARBA00022777"/>
    </source>
</evidence>
<comment type="caution">
    <text evidence="10">The sequence shown here is derived from an EMBL/GenBank/DDBJ whole genome shotgun (WGS) entry which is preliminary data.</text>
</comment>
<comment type="similarity">
    <text evidence="1">Belongs to the protein kinase superfamily. CMGC Ser/Thr protein kinase family. CDC2/CDKX subfamily.</text>
</comment>
<feature type="domain" description="Protein kinase" evidence="9">
    <location>
        <begin position="552"/>
        <end position="836"/>
    </location>
</feature>
<dbReference type="InterPro" id="IPR000719">
    <property type="entry name" value="Prot_kinase_dom"/>
</dbReference>
<dbReference type="EC" id="2.7.11.2" evidence="10"/>
<evidence type="ECO:0000256" key="7">
    <source>
        <dbReference type="PROSITE-ProRule" id="PRU10141"/>
    </source>
</evidence>
<evidence type="ECO:0000313" key="10">
    <source>
        <dbReference type="EMBL" id="KAL0574538.1"/>
    </source>
</evidence>
<dbReference type="Pfam" id="PF00069">
    <property type="entry name" value="Pkinase"/>
    <property type="match status" value="1"/>
</dbReference>
<dbReference type="PROSITE" id="PS50011">
    <property type="entry name" value="PROTEIN_KINASE_DOM"/>
    <property type="match status" value="1"/>
</dbReference>
<name>A0ABR3FGZ0_9AGAR</name>
<dbReference type="Proteomes" id="UP001465976">
    <property type="component" value="Unassembled WGS sequence"/>
</dbReference>
<dbReference type="PROSITE" id="PS00108">
    <property type="entry name" value="PROTEIN_KINASE_ST"/>
    <property type="match status" value="1"/>
</dbReference>
<keyword evidence="2" id="KW-0723">Serine/threonine-protein kinase</keyword>
<dbReference type="Gene3D" id="1.10.510.10">
    <property type="entry name" value="Transferase(Phosphotransferase) domain 1"/>
    <property type="match status" value="1"/>
</dbReference>
<feature type="compositionally biased region" description="Basic and acidic residues" evidence="8">
    <location>
        <begin position="450"/>
        <end position="470"/>
    </location>
</feature>
<feature type="compositionally biased region" description="Basic residues" evidence="8">
    <location>
        <begin position="151"/>
        <end position="167"/>
    </location>
</feature>
<dbReference type="InterPro" id="IPR050108">
    <property type="entry name" value="CDK"/>
</dbReference>
<feature type="compositionally biased region" description="Basic and acidic residues" evidence="8">
    <location>
        <begin position="854"/>
        <end position="863"/>
    </location>
</feature>
<dbReference type="CDD" id="cd07840">
    <property type="entry name" value="STKc_CDK9_like"/>
    <property type="match status" value="1"/>
</dbReference>
<feature type="region of interest" description="Disordered" evidence="8">
    <location>
        <begin position="833"/>
        <end position="872"/>
    </location>
</feature>
<feature type="compositionally biased region" description="Polar residues" evidence="8">
    <location>
        <begin position="376"/>
        <end position="386"/>
    </location>
</feature>
<keyword evidence="6 7" id="KW-0067">ATP-binding</keyword>
<feature type="compositionally biased region" description="Basic and acidic residues" evidence="8">
    <location>
        <begin position="257"/>
        <end position="280"/>
    </location>
</feature>
<evidence type="ECO:0000256" key="2">
    <source>
        <dbReference type="ARBA" id="ARBA00022527"/>
    </source>
</evidence>
<organism evidence="10 11">
    <name type="scientific">Marasmius crinis-equi</name>
    <dbReference type="NCBI Taxonomy" id="585013"/>
    <lineage>
        <taxon>Eukaryota</taxon>
        <taxon>Fungi</taxon>
        <taxon>Dikarya</taxon>
        <taxon>Basidiomycota</taxon>
        <taxon>Agaricomycotina</taxon>
        <taxon>Agaricomycetes</taxon>
        <taxon>Agaricomycetidae</taxon>
        <taxon>Agaricales</taxon>
        <taxon>Marasmiineae</taxon>
        <taxon>Marasmiaceae</taxon>
        <taxon>Marasmius</taxon>
    </lineage>
</organism>
<evidence type="ECO:0000256" key="4">
    <source>
        <dbReference type="ARBA" id="ARBA00022741"/>
    </source>
</evidence>
<dbReference type="PANTHER" id="PTHR24056">
    <property type="entry name" value="CELL DIVISION PROTEIN KINASE"/>
    <property type="match status" value="1"/>
</dbReference>
<dbReference type="EMBL" id="JBAHYK010000388">
    <property type="protein sequence ID" value="KAL0574538.1"/>
    <property type="molecule type" value="Genomic_DNA"/>
</dbReference>
<evidence type="ECO:0000256" key="8">
    <source>
        <dbReference type="SAM" id="MobiDB-lite"/>
    </source>
</evidence>
<dbReference type="InterPro" id="IPR008271">
    <property type="entry name" value="Ser/Thr_kinase_AS"/>
</dbReference>
<feature type="compositionally biased region" description="Basic and acidic residues" evidence="8">
    <location>
        <begin position="168"/>
        <end position="203"/>
    </location>
</feature>
<sequence length="872" mass="101190">MQHREEWPPQYRDSRDSYPSYQEPSSWDPPPAAPYDDRHPRSRWPEEDHHPRRHEQDYDRTSYRQQDQRTSQHEPESWERPEKTRRSDQGWEPRHREGRKKNWEQDNNWDRVPSPPPPERSWEPAESWKSTHRDNSPSQHRPSQQRQQRNNGHHKHHKNNKKNRHKQNQREKERERDWRTERSEDSHLNNWQRRDNRASDRNPKQSSRKKHPRSISRSRSRSPADSHYTHYSKGRSRSRSLSPAPKRARRDSSPILRPDEPHVDSPRGRRKYPADFDRRSVTPPPRQSRKPQKARRRSVSSRSTMSTDRSRSRSPDERPRAVHRLPTASTPGTVRPRENKSKKHGRNKQHTLNTMPSSEQMPPPSLPPSRPPYDDQFSSSNATSLFQMPVPEPLPSSDDAVNATPTRNKRPGFKPIGQNNTASSLKKFFPGDEEEDMDVSDSSSPPPRIQDNRLNEPAFDRDDYRSDHNDYGYNNSVGMHPPPIPDPYGFQHGGHNGPVLERQHYSPHDPPPPSATTDQGPLSAFVTRESSEHASTPMSSSIPPASVQAEVYSIVSQVGEGTFGKVYKARNTLTGAHFALKRIRMETEKEGFPVTAMREIKLLQSLRHDNVVRLHEMMVSSGSVYMVFEYMDHDLTGVLSQTQFAFTNAHLKSLCHQMLAGLGYLHHKGVIHRDIKGSNILLNNRGELKLADFGLARFYQKRRKADYTNRVITLWYRPPELLFGATIYGPEVDMWSAGCIMLELFTKKPVFQGNDEISQLDVIYRIIGTPSRERWADVANLPWYELVKPKDAVPNHFRASFKKWMTPAALDLAERLLEYDPSRRITASQAMEAPYFTTEEPPASPPTGLATLEGEWHELETKRERAKRRRKE</sequence>
<dbReference type="GO" id="GO:0004740">
    <property type="term" value="F:pyruvate dehydrogenase (acetyl-transferring) kinase activity"/>
    <property type="evidence" value="ECO:0007669"/>
    <property type="project" value="UniProtKB-EC"/>
</dbReference>
<evidence type="ECO:0000256" key="1">
    <source>
        <dbReference type="ARBA" id="ARBA00006485"/>
    </source>
</evidence>
<reference evidence="10 11" key="1">
    <citation type="submission" date="2024-02" db="EMBL/GenBank/DDBJ databases">
        <title>A draft genome for the cacao thread blight pathogen Marasmius crinis-equi.</title>
        <authorList>
            <person name="Cohen S.P."/>
            <person name="Baruah I.K."/>
            <person name="Amoako-Attah I."/>
            <person name="Bukari Y."/>
            <person name="Meinhardt L.W."/>
            <person name="Bailey B.A."/>
        </authorList>
    </citation>
    <scope>NUCLEOTIDE SEQUENCE [LARGE SCALE GENOMIC DNA]</scope>
    <source>
        <strain evidence="10 11">GH-76</strain>
    </source>
</reference>
<keyword evidence="3 10" id="KW-0808">Transferase</keyword>
<keyword evidence="5 10" id="KW-0418">Kinase</keyword>
<evidence type="ECO:0000313" key="11">
    <source>
        <dbReference type="Proteomes" id="UP001465976"/>
    </source>
</evidence>
<evidence type="ECO:0000256" key="6">
    <source>
        <dbReference type="ARBA" id="ARBA00022840"/>
    </source>
</evidence>
<feature type="compositionally biased region" description="Basic residues" evidence="8">
    <location>
        <begin position="206"/>
        <end position="220"/>
    </location>
</feature>
<feature type="compositionally biased region" description="Low complexity" evidence="8">
    <location>
        <begin position="136"/>
        <end position="150"/>
    </location>
</feature>
<keyword evidence="11" id="KW-1185">Reference proteome</keyword>
<dbReference type="InterPro" id="IPR017441">
    <property type="entry name" value="Protein_kinase_ATP_BS"/>
</dbReference>
<feature type="compositionally biased region" description="Basic residues" evidence="8">
    <location>
        <begin position="287"/>
        <end position="299"/>
    </location>
</feature>
<dbReference type="Gene3D" id="3.30.200.20">
    <property type="entry name" value="Phosphorylase Kinase, domain 1"/>
    <property type="match status" value="1"/>
</dbReference>
<gene>
    <name evidence="10" type="primary">CTK1</name>
    <name evidence="10" type="ORF">V5O48_007430</name>
</gene>
<keyword evidence="4 7" id="KW-0547">Nucleotide-binding</keyword>
<dbReference type="PROSITE" id="PS00107">
    <property type="entry name" value="PROTEIN_KINASE_ATP"/>
    <property type="match status" value="1"/>
</dbReference>
<accession>A0ABR3FGZ0</accession>